<feature type="compositionally biased region" description="Basic and acidic residues" evidence="1">
    <location>
        <begin position="593"/>
        <end position="608"/>
    </location>
</feature>
<feature type="compositionally biased region" description="Polar residues" evidence="1">
    <location>
        <begin position="579"/>
        <end position="588"/>
    </location>
</feature>
<evidence type="ECO:0000259" key="2">
    <source>
        <dbReference type="Pfam" id="PF00656"/>
    </source>
</evidence>
<dbReference type="Pfam" id="PF00656">
    <property type="entry name" value="Peptidase_C14"/>
    <property type="match status" value="1"/>
</dbReference>
<dbReference type="EMBL" id="JASNWA010000004">
    <property type="protein sequence ID" value="KAK3176721.1"/>
    <property type="molecule type" value="Genomic_DNA"/>
</dbReference>
<dbReference type="GO" id="GO:0004197">
    <property type="term" value="F:cysteine-type endopeptidase activity"/>
    <property type="evidence" value="ECO:0007669"/>
    <property type="project" value="InterPro"/>
</dbReference>
<sequence length="670" mass="75949">MSDVPPTNASVEAQVEDQPPNHHRAKSASEVQYEEERVIFNKTIGGHYRHGKTGYKEVAALFLTWKDDDMQCKATEVDKLRELFATQFHFRTDYYEIPSEKWETALHKRVADFCHEFDSPDTLTILYYGGHGYPGEETGEFKLAAKFKNNGDGDPRAFFNDIRTCLRLPTCDQLMIIDCCFAARAFSREHIGKKKFELLASAAHDRESLAPSLPHSFTRTLTDLLKKLLEKSPSGFCTSQLYRELYHEVPDIKPLLFDQAHHNYGKIWLRPQTPSAKPYTEKEGKFLKLTLRLNKEPDAAIMNELALQLQFLPHVEEVRFEGLYAPRQQIENFMQHVMQAQKLRPLIRRLHARRQLRKALEMTRQNAGVSPPTSLMTLHIEHKHNPVYDWSSAVVPKDTPRGSEESRDRRKKSETWPPARADYSSSTMSLLSDSSFSAETHVDVLPDPGPIFTSRPASTSRRVNTFSGSTHAQASGTNLEPFTSSYSGAYGNAYFLAGVAPRAKTDFNKVNGTANGTVLHPVTEDIVQAVQTTAKTEPIGIETSNIDPELAKPGSQHTASGVIFDVLWKHVRHDKTLHAGQSSQTGGSDDQDQPFRPDTRSRVYEKPADMQNQYPEMYMLGQEVYVHGRRGSDLNPYRIYQILGRGQYKLTRNGVVENKVYLQANLKTHP</sequence>
<organism evidence="3 4">
    <name type="scientific">Lepraria neglecta</name>
    <dbReference type="NCBI Taxonomy" id="209136"/>
    <lineage>
        <taxon>Eukaryota</taxon>
        <taxon>Fungi</taxon>
        <taxon>Dikarya</taxon>
        <taxon>Ascomycota</taxon>
        <taxon>Pezizomycotina</taxon>
        <taxon>Lecanoromycetes</taxon>
        <taxon>OSLEUM clade</taxon>
        <taxon>Lecanoromycetidae</taxon>
        <taxon>Lecanorales</taxon>
        <taxon>Lecanorineae</taxon>
        <taxon>Stereocaulaceae</taxon>
        <taxon>Lepraria</taxon>
    </lineage>
</organism>
<feature type="compositionally biased region" description="Basic and acidic residues" evidence="1">
    <location>
        <begin position="398"/>
        <end position="414"/>
    </location>
</feature>
<evidence type="ECO:0000313" key="4">
    <source>
        <dbReference type="Proteomes" id="UP001276659"/>
    </source>
</evidence>
<proteinExistence type="predicted"/>
<accession>A0AAD9ZE90</accession>
<dbReference type="Proteomes" id="UP001276659">
    <property type="component" value="Unassembled WGS sequence"/>
</dbReference>
<comment type="caution">
    <text evidence="3">The sequence shown here is derived from an EMBL/GenBank/DDBJ whole genome shotgun (WGS) entry which is preliminary data.</text>
</comment>
<reference evidence="3" key="1">
    <citation type="submission" date="2022-11" db="EMBL/GenBank/DDBJ databases">
        <title>Chromosomal genome sequence assembly and mating type (MAT) locus characterization of the leprose asexual lichenized fungus Lepraria neglecta (Nyl.) Erichsen.</title>
        <authorList>
            <person name="Allen J.L."/>
            <person name="Pfeffer B."/>
        </authorList>
    </citation>
    <scope>NUCLEOTIDE SEQUENCE</scope>
    <source>
        <strain evidence="3">Allen 5258</strain>
    </source>
</reference>
<feature type="region of interest" description="Disordered" evidence="1">
    <location>
        <begin position="391"/>
        <end position="425"/>
    </location>
</feature>
<name>A0AAD9ZE90_9LECA</name>
<feature type="compositionally biased region" description="Polar residues" evidence="1">
    <location>
        <begin position="455"/>
        <end position="479"/>
    </location>
</feature>
<protein>
    <recommendedName>
        <fullName evidence="2">Peptidase C14 caspase domain-containing protein</fullName>
    </recommendedName>
</protein>
<feature type="compositionally biased region" description="Polar residues" evidence="1">
    <location>
        <begin position="1"/>
        <end position="11"/>
    </location>
</feature>
<feature type="region of interest" description="Disordered" evidence="1">
    <location>
        <begin position="447"/>
        <end position="479"/>
    </location>
</feature>
<feature type="region of interest" description="Disordered" evidence="1">
    <location>
        <begin position="1"/>
        <end position="30"/>
    </location>
</feature>
<feature type="region of interest" description="Disordered" evidence="1">
    <location>
        <begin position="577"/>
        <end position="609"/>
    </location>
</feature>
<dbReference type="InterPro" id="IPR011600">
    <property type="entry name" value="Pept_C14_caspase"/>
</dbReference>
<evidence type="ECO:0000256" key="1">
    <source>
        <dbReference type="SAM" id="MobiDB-lite"/>
    </source>
</evidence>
<gene>
    <name evidence="3" type="ORF">OEA41_008046</name>
</gene>
<dbReference type="AlphaFoldDB" id="A0AAD9ZE90"/>
<feature type="domain" description="Peptidase C14 caspase" evidence="2">
    <location>
        <begin position="75"/>
        <end position="183"/>
    </location>
</feature>
<evidence type="ECO:0000313" key="3">
    <source>
        <dbReference type="EMBL" id="KAK3176721.1"/>
    </source>
</evidence>
<dbReference type="GO" id="GO:0006508">
    <property type="term" value="P:proteolysis"/>
    <property type="evidence" value="ECO:0007669"/>
    <property type="project" value="InterPro"/>
</dbReference>
<keyword evidence="4" id="KW-1185">Reference proteome</keyword>